<comment type="similarity">
    <text evidence="3">Belongs to the AAA ATPase family.</text>
</comment>
<dbReference type="GO" id="GO:0006368">
    <property type="term" value="P:transcription elongation by RNA polymerase II"/>
    <property type="evidence" value="ECO:0007669"/>
    <property type="project" value="InterPro"/>
</dbReference>
<dbReference type="GO" id="GO:0005737">
    <property type="term" value="C:cytoplasm"/>
    <property type="evidence" value="ECO:0007669"/>
    <property type="project" value="UniProtKB-SubCell"/>
</dbReference>
<keyword evidence="8" id="KW-0647">Proteasome</keyword>
<feature type="domain" description="TFIIS N-terminal" evidence="13">
    <location>
        <begin position="392"/>
        <end position="466"/>
    </location>
</feature>
<organism evidence="14 15">
    <name type="scientific">Meloidogyne hapla</name>
    <name type="common">Root-knot nematode worm</name>
    <dbReference type="NCBI Taxonomy" id="6305"/>
    <lineage>
        <taxon>Eukaryota</taxon>
        <taxon>Metazoa</taxon>
        <taxon>Ecdysozoa</taxon>
        <taxon>Nematoda</taxon>
        <taxon>Chromadorea</taxon>
        <taxon>Rhabditida</taxon>
        <taxon>Tylenchina</taxon>
        <taxon>Tylenchomorpha</taxon>
        <taxon>Tylenchoidea</taxon>
        <taxon>Meloidogynidae</taxon>
        <taxon>Meloidogyninae</taxon>
        <taxon>Meloidogyne</taxon>
    </lineage>
</organism>
<proteinExistence type="inferred from homology"/>
<comment type="subcellular location">
    <subcellularLocation>
        <location evidence="2">Cytoplasm</location>
    </subcellularLocation>
    <subcellularLocation>
        <location evidence="1 11">Nucleus</location>
    </subcellularLocation>
</comment>
<evidence type="ECO:0000256" key="8">
    <source>
        <dbReference type="ARBA" id="ARBA00022942"/>
    </source>
</evidence>
<dbReference type="GO" id="GO:0000502">
    <property type="term" value="C:proteasome complex"/>
    <property type="evidence" value="ECO:0007669"/>
    <property type="project" value="UniProtKB-KW"/>
</dbReference>
<evidence type="ECO:0000256" key="3">
    <source>
        <dbReference type="ARBA" id="ARBA00006914"/>
    </source>
</evidence>
<feature type="region of interest" description="Disordered" evidence="12">
    <location>
        <begin position="1"/>
        <end position="20"/>
    </location>
</feature>
<dbReference type="InterPro" id="IPR048723">
    <property type="entry name" value="OB_PRS7"/>
</dbReference>
<evidence type="ECO:0000256" key="12">
    <source>
        <dbReference type="SAM" id="MobiDB-lite"/>
    </source>
</evidence>
<evidence type="ECO:0000256" key="5">
    <source>
        <dbReference type="ARBA" id="ARBA00022490"/>
    </source>
</evidence>
<feature type="region of interest" description="Disordered" evidence="12">
    <location>
        <begin position="855"/>
        <end position="897"/>
    </location>
</feature>
<evidence type="ECO:0000256" key="2">
    <source>
        <dbReference type="ARBA" id="ARBA00004496"/>
    </source>
</evidence>
<evidence type="ECO:0000256" key="10">
    <source>
        <dbReference type="ARBA" id="ARBA00030937"/>
    </source>
</evidence>
<dbReference type="Pfam" id="PF08711">
    <property type="entry name" value="Med26"/>
    <property type="match status" value="1"/>
</dbReference>
<dbReference type="InterPro" id="IPR012340">
    <property type="entry name" value="NA-bd_OB-fold"/>
</dbReference>
<dbReference type="Proteomes" id="UP000095281">
    <property type="component" value="Unplaced"/>
</dbReference>
<dbReference type="InterPro" id="IPR003959">
    <property type="entry name" value="ATPase_AAA_core"/>
</dbReference>
<keyword evidence="9 11" id="KW-0539">Nucleus</keyword>
<evidence type="ECO:0000256" key="1">
    <source>
        <dbReference type="ARBA" id="ARBA00004123"/>
    </source>
</evidence>
<dbReference type="Pfam" id="PF00004">
    <property type="entry name" value="AAA"/>
    <property type="match status" value="1"/>
</dbReference>
<dbReference type="InterPro" id="IPR003593">
    <property type="entry name" value="AAA+_ATPase"/>
</dbReference>
<evidence type="ECO:0000256" key="9">
    <source>
        <dbReference type="ARBA" id="ARBA00023242"/>
    </source>
</evidence>
<dbReference type="FunFam" id="3.40.50.300:FF:000027">
    <property type="entry name" value="26S protease regulatory subunit 7"/>
    <property type="match status" value="1"/>
</dbReference>
<dbReference type="Gene3D" id="6.10.250.3180">
    <property type="match status" value="1"/>
</dbReference>
<dbReference type="FunFam" id="1.10.8.60:FF:000005">
    <property type="entry name" value="26S protease regulatory subunit 7"/>
    <property type="match status" value="1"/>
</dbReference>
<dbReference type="AlphaFoldDB" id="A0A1I8BBM5"/>
<feature type="compositionally biased region" description="Low complexity" evidence="12">
    <location>
        <begin position="863"/>
        <end position="873"/>
    </location>
</feature>
<dbReference type="PROSITE" id="PS51319">
    <property type="entry name" value="TFIIS_N"/>
    <property type="match status" value="1"/>
</dbReference>
<evidence type="ECO:0000259" key="13">
    <source>
        <dbReference type="PROSITE" id="PS51319"/>
    </source>
</evidence>
<dbReference type="InterPro" id="IPR027417">
    <property type="entry name" value="P-loop_NTPase"/>
</dbReference>
<dbReference type="Pfam" id="PF17862">
    <property type="entry name" value="AAA_lid_3"/>
    <property type="match status" value="1"/>
</dbReference>
<dbReference type="InterPro" id="IPR041569">
    <property type="entry name" value="AAA_lid_3"/>
</dbReference>
<dbReference type="Pfam" id="PF06881">
    <property type="entry name" value="Elongin_A"/>
    <property type="match status" value="1"/>
</dbReference>
<dbReference type="GO" id="GO:0070449">
    <property type="term" value="C:elongin complex"/>
    <property type="evidence" value="ECO:0007669"/>
    <property type="project" value="InterPro"/>
</dbReference>
<keyword evidence="14" id="KW-1185">Reference proteome</keyword>
<evidence type="ECO:0000256" key="7">
    <source>
        <dbReference type="ARBA" id="ARBA00022840"/>
    </source>
</evidence>
<evidence type="ECO:0000256" key="6">
    <source>
        <dbReference type="ARBA" id="ARBA00022741"/>
    </source>
</evidence>
<dbReference type="InterPro" id="IPR010684">
    <property type="entry name" value="RNA_pol_II_trans_fac_SIII_A"/>
</dbReference>
<dbReference type="FunFam" id="2.40.50.140:FF:000075">
    <property type="entry name" value="26S protease regulatory subunit 7"/>
    <property type="match status" value="1"/>
</dbReference>
<keyword evidence="5" id="KW-0963">Cytoplasm</keyword>
<accession>A0A1I8BBM5</accession>
<dbReference type="InterPro" id="IPR035441">
    <property type="entry name" value="TFIIS/LEDGF_dom_sf"/>
</dbReference>
<feature type="region of interest" description="Disordered" evidence="12">
    <location>
        <begin position="722"/>
        <end position="748"/>
    </location>
</feature>
<dbReference type="Gene3D" id="3.40.50.300">
    <property type="entry name" value="P-loop containing nucleotide triphosphate hydrolases"/>
    <property type="match status" value="1"/>
</dbReference>
<reference evidence="15" key="1">
    <citation type="submission" date="2016-11" db="UniProtKB">
        <authorList>
            <consortium name="WormBaseParasite"/>
        </authorList>
    </citation>
    <scope>IDENTIFICATION</scope>
</reference>
<keyword evidence="6" id="KW-0547">Nucleotide-binding</keyword>
<evidence type="ECO:0000256" key="4">
    <source>
        <dbReference type="ARBA" id="ARBA00021111"/>
    </source>
</evidence>
<keyword evidence="7" id="KW-0067">ATP-binding</keyword>
<dbReference type="SUPFAM" id="SSF52540">
    <property type="entry name" value="P-loop containing nucleoside triphosphate hydrolases"/>
    <property type="match status" value="1"/>
</dbReference>
<dbReference type="SMART" id="SM00509">
    <property type="entry name" value="TFS2N"/>
    <property type="match status" value="1"/>
</dbReference>
<sequence length="897" mass="101390">MDTTESKEKNSTEEEKEVKALGEEEIAALKSYNLGPYSEKLRQVETDIQEALKNINTLCGVKESDTGLAPPALWDLVADKTAIAQEQPLQVARCTKIIKTEGQDPRYMINVKQFAKFVVDLASAVAPTDIEEGMRVGVDRNKYQIHIPLPAKIDPSVTMMTVEEKPDVTYADVGGCKEQIEKLREVVEMPLLHPERFVNIGIEPPKGVLFYGPPGTGKTLCARAVANRTDACFIRVIGSELVQKYVGEGARMVRELFEMAKTKKACIIFFDEVDAIGGARFDDGMGGDNEVQRTMLELINQLDGFDSRGAIKVLMATNRPDTLDPALVRPGRIDRRIEFAVPDLEARANILKIHTKRMSVDRSIRYELISRLCPNTTGADIRSVCTEAGMFALRARRKVITEKDFIDAVQKVIGHALKRLESVAITLHILSATGVGKAANSLRKHPIWGDRASSLVSRWKEIARAETAAAEEKKEDDEKQNDECNISDVIETKQSKSLNKRKINGYVNDEELNVSDSEYIPTPIVPKKKTKSSLPQNEQKSIKANINNDNQQIDAFSAQLATADQISNVKTKKKLHKFTPECIQSSIRDSLASSMFTQAAPQRQQQQIFFDAPPSLDINMFKKPKDNRRVYAGKKKNGLLEQQVPKLYDICIRLLINNIDAIEETGDIPFHVLQPILEKANAMQLFRLEEINPYLQEDTDYIWRIHCEKEFSKELNDILLEVSDDDEEEDDEEKKEDDDSDGEERQKQQKYIYHDDCATWRQRYNKFFREREHKLKHLSKKIRTKTTELAEPQRKALVTAPIAPRHVRKRQIRSGMVISADSVPSAVDLTRARRQIFETGNDADLRQMPSAIRNTTSQLGARSSGSDISSSLSAAKRKPQRGPLMMKTLKMLKKQRR</sequence>
<dbReference type="GO" id="GO:0016887">
    <property type="term" value="F:ATP hydrolysis activity"/>
    <property type="evidence" value="ECO:0007669"/>
    <property type="project" value="InterPro"/>
</dbReference>
<evidence type="ECO:0000313" key="15">
    <source>
        <dbReference type="WBParaSite" id="MhA1_Contig1786.frz3.gene6"/>
    </source>
</evidence>
<dbReference type="Gene3D" id="1.10.8.60">
    <property type="match status" value="1"/>
</dbReference>
<dbReference type="InterPro" id="IPR017923">
    <property type="entry name" value="TFIIS_N"/>
</dbReference>
<dbReference type="Gene3D" id="2.40.50.140">
    <property type="entry name" value="Nucleic acid-binding proteins"/>
    <property type="match status" value="1"/>
</dbReference>
<feature type="compositionally biased region" description="Acidic residues" evidence="12">
    <location>
        <begin position="722"/>
        <end position="742"/>
    </location>
</feature>
<dbReference type="PANTHER" id="PTHR23073">
    <property type="entry name" value="26S PROTEASOME REGULATORY SUBUNIT"/>
    <property type="match status" value="1"/>
</dbReference>
<protein>
    <recommendedName>
        <fullName evidence="4">26S proteasome regulatory subunit 7</fullName>
    </recommendedName>
    <alternativeName>
        <fullName evidence="10">Proteasome 26S subunit ATPase 2</fullName>
    </alternativeName>
</protein>
<dbReference type="CDD" id="cd19502">
    <property type="entry name" value="RecA-like_PAN_like"/>
    <property type="match status" value="1"/>
</dbReference>
<evidence type="ECO:0000313" key="14">
    <source>
        <dbReference type="Proteomes" id="UP000095281"/>
    </source>
</evidence>
<name>A0A1I8BBM5_MELHA</name>
<dbReference type="SUPFAM" id="SSF47676">
    <property type="entry name" value="Conserved domain common to transcription factors TFIIS, elongin A, CRSP70"/>
    <property type="match status" value="1"/>
</dbReference>
<dbReference type="PROSITE" id="PS00674">
    <property type="entry name" value="AAA"/>
    <property type="match status" value="1"/>
</dbReference>
<dbReference type="Pfam" id="PF21236">
    <property type="entry name" value="OB_PRS7"/>
    <property type="match status" value="1"/>
</dbReference>
<dbReference type="InterPro" id="IPR050221">
    <property type="entry name" value="26S_Proteasome_ATPase"/>
</dbReference>
<dbReference type="InterPro" id="IPR003617">
    <property type="entry name" value="TFIIS/CRSP70_N_sub"/>
</dbReference>
<dbReference type="WBParaSite" id="MhA1_Contig1786.frz3.gene6">
    <property type="protein sequence ID" value="MhA1_Contig1786.frz3.gene6"/>
    <property type="gene ID" value="MhA1_Contig1786.frz3.gene6"/>
</dbReference>
<dbReference type="SMART" id="SM00382">
    <property type="entry name" value="AAA"/>
    <property type="match status" value="1"/>
</dbReference>
<dbReference type="GO" id="GO:0005524">
    <property type="term" value="F:ATP binding"/>
    <property type="evidence" value="ECO:0007669"/>
    <property type="project" value="UniProtKB-KW"/>
</dbReference>
<evidence type="ECO:0000256" key="11">
    <source>
        <dbReference type="PROSITE-ProRule" id="PRU00649"/>
    </source>
</evidence>
<dbReference type="InterPro" id="IPR003960">
    <property type="entry name" value="ATPase_AAA_CS"/>
</dbReference>